<name>A0A0S4M3B2_9BURK</name>
<feature type="signal peptide" evidence="1">
    <location>
        <begin position="1"/>
        <end position="26"/>
    </location>
</feature>
<keyword evidence="3" id="KW-1185">Reference proteome</keyword>
<dbReference type="EMBL" id="LN906597">
    <property type="protein sequence ID" value="CUT18174.1"/>
    <property type="molecule type" value="Genomic_DNA"/>
</dbReference>
<evidence type="ECO:0000313" key="3">
    <source>
        <dbReference type="Proteomes" id="UP000198651"/>
    </source>
</evidence>
<feature type="chain" id="PRO_5006624317" evidence="1">
    <location>
        <begin position="27"/>
        <end position="517"/>
    </location>
</feature>
<dbReference type="OrthoDB" id="9878210at2"/>
<evidence type="ECO:0000313" key="2">
    <source>
        <dbReference type="EMBL" id="CUT18174.1"/>
    </source>
</evidence>
<dbReference type="AlphaFoldDB" id="A0A0S4M3B2"/>
<protein>
    <submittedName>
        <fullName evidence="2">Putative membrane protein</fullName>
    </submittedName>
</protein>
<evidence type="ECO:0000256" key="1">
    <source>
        <dbReference type="SAM" id="SignalP"/>
    </source>
</evidence>
<proteinExistence type="predicted"/>
<sequence length="517" mass="58715">MFKKGVSFSIRVMFFCFVFLPNAIFANEVHNFYELGSYPVLVNLYAMPKGGAVAKDGTSTLSTFFRRVDFLKRGTSNSNIYAPFCSTVRIVSLRGGLSVDSVFGINSLTPVMIGRSKGEVFKVHPFFFPGSTKARLLFRSSENDSLVLASFPSKQGGLLLLRPYQLFDNTQMWFLHSNVDESVAILSAAEPLHAVSVRGQNPGMNLFLSLHGTFGMQQAWFLIDSRTGIDCTQYLLNLFAQPYFLDVRFGNTDRWLRLDFHKREPFLNWRHSFELIDNPAPQFVLSHEDRYSHSYSFSKKLRLSNGDCLVPAWNKDYQDVSLYSLSCVDSHASVWGYGVKSMRDVFQTQLCVKHLHKVFCLGALPDPEDPSVHWFPEKVNGKPNPYTILYWGRALPQIVLGGSTIGCSLKGKESCVANHPVLLDEVVRYPVLRHHLVWIPSRPLFYFSSARLCVSANEINKSVLLRSCDIYDTSQDWVLSDGYWRNVLLNGCVKTSRMMLHNPVLMPCLRGNKFVNR</sequence>
<accession>A0A0S4M3B2</accession>
<reference evidence="3" key="1">
    <citation type="submission" date="2015-11" db="EMBL/GenBank/DDBJ databases">
        <authorList>
            <person name="Seth-Smith H.M.B."/>
        </authorList>
    </citation>
    <scope>NUCLEOTIDE SEQUENCE [LARGE SCALE GENOMIC DNA]</scope>
    <source>
        <strain evidence="3">2013Ark11</strain>
    </source>
</reference>
<keyword evidence="1" id="KW-0732">Signal</keyword>
<gene>
    <name evidence="2" type="ORF">Ark11_1370</name>
</gene>
<dbReference type="RefSeq" id="WP_092343266.1">
    <property type="nucleotide sequence ID" value="NZ_LN906597.1"/>
</dbReference>
<dbReference type="STRING" id="1561003.Ark11_1370"/>
<dbReference type="Proteomes" id="UP000198651">
    <property type="component" value="Chromosome I"/>
</dbReference>
<organism evidence="2 3">
    <name type="scientific">Candidatus Ichthyocystis hellenicum</name>
    <dbReference type="NCBI Taxonomy" id="1561003"/>
    <lineage>
        <taxon>Bacteria</taxon>
        <taxon>Pseudomonadati</taxon>
        <taxon>Pseudomonadota</taxon>
        <taxon>Betaproteobacteria</taxon>
        <taxon>Burkholderiales</taxon>
        <taxon>Candidatus Ichthyocystis</taxon>
    </lineage>
</organism>